<evidence type="ECO:0000313" key="2">
    <source>
        <dbReference type="Proteomes" id="UP000000305"/>
    </source>
</evidence>
<reference evidence="1 2" key="1">
    <citation type="journal article" date="2011" name="Science">
        <title>The ecoresponsive genome of Daphnia pulex.</title>
        <authorList>
            <person name="Colbourne J.K."/>
            <person name="Pfrender M.E."/>
            <person name="Gilbert D."/>
            <person name="Thomas W.K."/>
            <person name="Tucker A."/>
            <person name="Oakley T.H."/>
            <person name="Tokishita S."/>
            <person name="Aerts A."/>
            <person name="Arnold G.J."/>
            <person name="Basu M.K."/>
            <person name="Bauer D.J."/>
            <person name="Caceres C.E."/>
            <person name="Carmel L."/>
            <person name="Casola C."/>
            <person name="Choi J.H."/>
            <person name="Detter J.C."/>
            <person name="Dong Q."/>
            <person name="Dusheyko S."/>
            <person name="Eads B.D."/>
            <person name="Frohlich T."/>
            <person name="Geiler-Samerotte K.A."/>
            <person name="Gerlach D."/>
            <person name="Hatcher P."/>
            <person name="Jogdeo S."/>
            <person name="Krijgsveld J."/>
            <person name="Kriventseva E.V."/>
            <person name="Kultz D."/>
            <person name="Laforsch C."/>
            <person name="Lindquist E."/>
            <person name="Lopez J."/>
            <person name="Manak J.R."/>
            <person name="Muller J."/>
            <person name="Pangilinan J."/>
            <person name="Patwardhan R.P."/>
            <person name="Pitluck S."/>
            <person name="Pritham E.J."/>
            <person name="Rechtsteiner A."/>
            <person name="Rho M."/>
            <person name="Rogozin I.B."/>
            <person name="Sakarya O."/>
            <person name="Salamov A."/>
            <person name="Schaack S."/>
            <person name="Shapiro H."/>
            <person name="Shiga Y."/>
            <person name="Skalitzky C."/>
            <person name="Smith Z."/>
            <person name="Souvorov A."/>
            <person name="Sung W."/>
            <person name="Tang Z."/>
            <person name="Tsuchiya D."/>
            <person name="Tu H."/>
            <person name="Vos H."/>
            <person name="Wang M."/>
            <person name="Wolf Y.I."/>
            <person name="Yamagata H."/>
            <person name="Yamada T."/>
            <person name="Ye Y."/>
            <person name="Shaw J.R."/>
            <person name="Andrews J."/>
            <person name="Crease T.J."/>
            <person name="Tang H."/>
            <person name="Lucas S.M."/>
            <person name="Robertson H.M."/>
            <person name="Bork P."/>
            <person name="Koonin E.V."/>
            <person name="Zdobnov E.M."/>
            <person name="Grigoriev I.V."/>
            <person name="Lynch M."/>
            <person name="Boore J.L."/>
        </authorList>
    </citation>
    <scope>NUCLEOTIDE SEQUENCE [LARGE SCALE GENOMIC DNA]</scope>
</reference>
<protein>
    <submittedName>
        <fullName evidence="1">Uncharacterized protein</fullName>
    </submittedName>
</protein>
<dbReference type="OrthoDB" id="6356715at2759"/>
<keyword evidence="2" id="KW-1185">Reference proteome</keyword>
<dbReference type="HOGENOM" id="CLU_2415506_0_0_1"/>
<organism evidence="1 2">
    <name type="scientific">Daphnia pulex</name>
    <name type="common">Water flea</name>
    <dbReference type="NCBI Taxonomy" id="6669"/>
    <lineage>
        <taxon>Eukaryota</taxon>
        <taxon>Metazoa</taxon>
        <taxon>Ecdysozoa</taxon>
        <taxon>Arthropoda</taxon>
        <taxon>Crustacea</taxon>
        <taxon>Branchiopoda</taxon>
        <taxon>Diplostraca</taxon>
        <taxon>Cladocera</taxon>
        <taxon>Anomopoda</taxon>
        <taxon>Daphniidae</taxon>
        <taxon>Daphnia</taxon>
    </lineage>
</organism>
<dbReference type="KEGG" id="dpx:DAPPUDRAFT_262303"/>
<gene>
    <name evidence="1" type="ORF">DAPPUDRAFT_262303</name>
</gene>
<evidence type="ECO:0000313" key="1">
    <source>
        <dbReference type="EMBL" id="EFX66958.1"/>
    </source>
</evidence>
<name>E9HMS7_DAPPU</name>
<accession>E9HMS7</accession>
<dbReference type="Proteomes" id="UP000000305">
    <property type="component" value="Unassembled WGS sequence"/>
</dbReference>
<sequence>MNYHLDHWNPKKAIVELLLDILALQHSAPVLNHFASALSYCSAAYTSRPWLYAALLCPSATKLSPRSKLSCPGLHFPSVALRCTTLPQCYTT</sequence>
<dbReference type="InParanoid" id="E9HMS7"/>
<proteinExistence type="predicted"/>
<dbReference type="AlphaFoldDB" id="E9HMS7"/>
<dbReference type="EMBL" id="GL732689">
    <property type="protein sequence ID" value="EFX66958.1"/>
    <property type="molecule type" value="Genomic_DNA"/>
</dbReference>